<evidence type="ECO:0008006" key="5">
    <source>
        <dbReference type="Google" id="ProtNLM"/>
    </source>
</evidence>
<dbReference type="Gene3D" id="3.40.50.12780">
    <property type="entry name" value="N-terminal domain of ligase-like"/>
    <property type="match status" value="1"/>
</dbReference>
<protein>
    <recommendedName>
        <fullName evidence="5">Long-chain fatty acid--CoA ligase</fullName>
    </recommendedName>
</protein>
<dbReference type="OrthoDB" id="9762242at2"/>
<evidence type="ECO:0000313" key="4">
    <source>
        <dbReference type="Proteomes" id="UP000298246"/>
    </source>
</evidence>
<dbReference type="PANTHER" id="PTHR43767">
    <property type="entry name" value="LONG-CHAIN-FATTY-ACID--COA LIGASE"/>
    <property type="match status" value="1"/>
</dbReference>
<gene>
    <name evidence="3" type="ORF">B5M42_10520</name>
</gene>
<accession>A0A4Y8Q3J0</accession>
<dbReference type="EMBL" id="MYFO01000011">
    <property type="protein sequence ID" value="TFE87985.1"/>
    <property type="molecule type" value="Genomic_DNA"/>
</dbReference>
<dbReference type="AlphaFoldDB" id="A0A4Y8Q3J0"/>
<evidence type="ECO:0000313" key="3">
    <source>
        <dbReference type="EMBL" id="TFE87985.1"/>
    </source>
</evidence>
<dbReference type="Gene3D" id="3.30.300.30">
    <property type="match status" value="1"/>
</dbReference>
<organism evidence="3 4">
    <name type="scientific">Paenibacillus athensensis</name>
    <dbReference type="NCBI Taxonomy" id="1967502"/>
    <lineage>
        <taxon>Bacteria</taxon>
        <taxon>Bacillati</taxon>
        <taxon>Bacillota</taxon>
        <taxon>Bacilli</taxon>
        <taxon>Bacillales</taxon>
        <taxon>Paenibacillaceae</taxon>
        <taxon>Paenibacillus</taxon>
    </lineage>
</organism>
<dbReference type="Pfam" id="PF13193">
    <property type="entry name" value="AMP-binding_C"/>
    <property type="match status" value="1"/>
</dbReference>
<evidence type="ECO:0000259" key="1">
    <source>
        <dbReference type="Pfam" id="PF00501"/>
    </source>
</evidence>
<reference evidence="3 4" key="1">
    <citation type="submission" date="2017-03" db="EMBL/GenBank/DDBJ databases">
        <title>Isolation of Levoglucosan Utilizing Bacteria.</title>
        <authorList>
            <person name="Arya A.S."/>
        </authorList>
    </citation>
    <scope>NUCLEOTIDE SEQUENCE [LARGE SCALE GENOMIC DNA]</scope>
    <source>
        <strain evidence="3 4">MEC069</strain>
    </source>
</reference>
<proteinExistence type="predicted"/>
<dbReference type="InterPro" id="IPR045851">
    <property type="entry name" value="AMP-bd_C_sf"/>
</dbReference>
<dbReference type="InterPro" id="IPR050237">
    <property type="entry name" value="ATP-dep_AMP-bd_enzyme"/>
</dbReference>
<dbReference type="InterPro" id="IPR020845">
    <property type="entry name" value="AMP-binding_CS"/>
</dbReference>
<dbReference type="GO" id="GO:0016878">
    <property type="term" value="F:acid-thiol ligase activity"/>
    <property type="evidence" value="ECO:0007669"/>
    <property type="project" value="UniProtKB-ARBA"/>
</dbReference>
<comment type="caution">
    <text evidence="3">The sequence shown here is derived from an EMBL/GenBank/DDBJ whole genome shotgun (WGS) entry which is preliminary data.</text>
</comment>
<keyword evidence="4" id="KW-1185">Reference proteome</keyword>
<dbReference type="InterPro" id="IPR000873">
    <property type="entry name" value="AMP-dep_synth/lig_dom"/>
</dbReference>
<dbReference type="PANTHER" id="PTHR43767:SF1">
    <property type="entry name" value="NONRIBOSOMAL PEPTIDE SYNTHASE PES1 (EUROFUNG)-RELATED"/>
    <property type="match status" value="1"/>
</dbReference>
<feature type="domain" description="AMP-dependent synthetase/ligase" evidence="1">
    <location>
        <begin position="8"/>
        <end position="359"/>
    </location>
</feature>
<sequence>MSLWRVLEQSLRAHGQQPALTRPDGSCMDYAGLLERVEALSAKLGAFIPAGSRVAVVDEHPFEEAIQVLALIALEVTVIPLAYKYGEQRCIQIIEHTRPDFLCSSTSSLVSEAILEACRTTGTVPVIGAELQSGAPQGAGGSDGLPAEMPASFIMYTSGSTGKPKGAVLTHANILANIEDIRTYFEVGPGDHVLINRSLSHASVMTGEFLYGLIYGARVTFYTEAFVPRRLLSFMETNGVTIFCSTPTIFYQMALDRSDYRVPSLRKVALMGEYLHKQVSLKISERFSHVEFFMLYGQTEASPRITYLPSRYFTEKESCIGMTLPSMEFRIIDENGRDVEPGEPGELLVRGPNIFWGYWDQPELTAVKLRDGWLHTGDMVAQGEGRFLYISGRKDDMIIRAGMNIYPREVEDVLLADERVREAIVFGVADPKYGQKLHVCAVPYVEGGLTPADVLDICKKKLATYQYPDAVDIVQQIPRNAAGKIMRRQVTV</sequence>
<feature type="domain" description="AMP-binding enzyme C-terminal" evidence="2">
    <location>
        <begin position="409"/>
        <end position="484"/>
    </location>
</feature>
<dbReference type="SUPFAM" id="SSF56801">
    <property type="entry name" value="Acetyl-CoA synthetase-like"/>
    <property type="match status" value="1"/>
</dbReference>
<dbReference type="InterPro" id="IPR025110">
    <property type="entry name" value="AMP-bd_C"/>
</dbReference>
<name>A0A4Y8Q3J0_9BACL</name>
<dbReference type="RefSeq" id="WP_134752515.1">
    <property type="nucleotide sequence ID" value="NZ_MYFO02000003.1"/>
</dbReference>
<evidence type="ECO:0000259" key="2">
    <source>
        <dbReference type="Pfam" id="PF13193"/>
    </source>
</evidence>
<dbReference type="Pfam" id="PF00501">
    <property type="entry name" value="AMP-binding"/>
    <property type="match status" value="1"/>
</dbReference>
<dbReference type="CDD" id="cd04433">
    <property type="entry name" value="AFD_class_I"/>
    <property type="match status" value="1"/>
</dbReference>
<dbReference type="InterPro" id="IPR042099">
    <property type="entry name" value="ANL_N_sf"/>
</dbReference>
<dbReference type="Proteomes" id="UP000298246">
    <property type="component" value="Unassembled WGS sequence"/>
</dbReference>
<dbReference type="PROSITE" id="PS00455">
    <property type="entry name" value="AMP_BINDING"/>
    <property type="match status" value="1"/>
</dbReference>